<feature type="non-terminal residue" evidence="2">
    <location>
        <position position="66"/>
    </location>
</feature>
<proteinExistence type="predicted"/>
<organism evidence="2 3">
    <name type="scientific">Trifolium medium</name>
    <dbReference type="NCBI Taxonomy" id="97028"/>
    <lineage>
        <taxon>Eukaryota</taxon>
        <taxon>Viridiplantae</taxon>
        <taxon>Streptophyta</taxon>
        <taxon>Embryophyta</taxon>
        <taxon>Tracheophyta</taxon>
        <taxon>Spermatophyta</taxon>
        <taxon>Magnoliopsida</taxon>
        <taxon>eudicotyledons</taxon>
        <taxon>Gunneridae</taxon>
        <taxon>Pentapetalae</taxon>
        <taxon>rosids</taxon>
        <taxon>fabids</taxon>
        <taxon>Fabales</taxon>
        <taxon>Fabaceae</taxon>
        <taxon>Papilionoideae</taxon>
        <taxon>50 kb inversion clade</taxon>
        <taxon>NPAAA clade</taxon>
        <taxon>Hologalegina</taxon>
        <taxon>IRL clade</taxon>
        <taxon>Trifolieae</taxon>
        <taxon>Trifolium</taxon>
    </lineage>
</organism>
<comment type="caution">
    <text evidence="2">The sequence shown here is derived from an EMBL/GenBank/DDBJ whole genome shotgun (WGS) entry which is preliminary data.</text>
</comment>
<evidence type="ECO:0000313" key="3">
    <source>
        <dbReference type="Proteomes" id="UP000265520"/>
    </source>
</evidence>
<sequence length="66" mass="6996">TITESFGDSSDSEGATEEEEEAQGNQEIGTDVVEDSQSGERKSAPSSESDYDVETDAPSIKPLAKK</sequence>
<evidence type="ECO:0000313" key="2">
    <source>
        <dbReference type="EMBL" id="MCI97396.1"/>
    </source>
</evidence>
<reference evidence="2 3" key="1">
    <citation type="journal article" date="2018" name="Front. Plant Sci.">
        <title>Red Clover (Trifolium pratense) and Zigzag Clover (T. medium) - A Picture of Genomic Similarities and Differences.</title>
        <authorList>
            <person name="Dluhosova J."/>
            <person name="Istvanek J."/>
            <person name="Nedelnik J."/>
            <person name="Repkova J."/>
        </authorList>
    </citation>
    <scope>NUCLEOTIDE SEQUENCE [LARGE SCALE GENOMIC DNA]</scope>
    <source>
        <strain evidence="3">cv. 10/8</strain>
        <tissue evidence="2">Leaf</tissue>
    </source>
</reference>
<feature type="region of interest" description="Disordered" evidence="1">
    <location>
        <begin position="1"/>
        <end position="66"/>
    </location>
</feature>
<accession>A0A392WAY0</accession>
<feature type="compositionally biased region" description="Acidic residues" evidence="1">
    <location>
        <begin position="10"/>
        <end position="22"/>
    </location>
</feature>
<keyword evidence="3" id="KW-1185">Reference proteome</keyword>
<dbReference type="Proteomes" id="UP000265520">
    <property type="component" value="Unassembled WGS sequence"/>
</dbReference>
<dbReference type="EMBL" id="LXQA011442131">
    <property type="protein sequence ID" value="MCI97396.1"/>
    <property type="molecule type" value="Genomic_DNA"/>
</dbReference>
<protein>
    <submittedName>
        <fullName evidence="2">Uncharacterized protein</fullName>
    </submittedName>
</protein>
<name>A0A392WAY0_9FABA</name>
<evidence type="ECO:0000256" key="1">
    <source>
        <dbReference type="SAM" id="MobiDB-lite"/>
    </source>
</evidence>
<feature type="non-terminal residue" evidence="2">
    <location>
        <position position="1"/>
    </location>
</feature>
<dbReference type="AlphaFoldDB" id="A0A392WAY0"/>